<evidence type="ECO:0000256" key="4">
    <source>
        <dbReference type="ARBA" id="ARBA00023136"/>
    </source>
</evidence>
<dbReference type="AlphaFoldDB" id="A0A5N4A9Q1"/>
<dbReference type="Proteomes" id="UP000327044">
    <property type="component" value="Unassembled WGS sequence"/>
</dbReference>
<proteinExistence type="predicted"/>
<comment type="caution">
    <text evidence="7">The sequence shown here is derived from an EMBL/GenBank/DDBJ whole genome shotgun (WGS) entry which is preliminary data.</text>
</comment>
<dbReference type="Gene3D" id="1.20.1250.20">
    <property type="entry name" value="MFS general substrate transporter like domains"/>
    <property type="match status" value="1"/>
</dbReference>
<gene>
    <name evidence="7" type="ORF">PPYR_13657</name>
</gene>
<accession>A0A5N4A9Q1</accession>
<name>A0A5N4A9Q1_PHOPY</name>
<dbReference type="GO" id="GO:0016020">
    <property type="term" value="C:membrane"/>
    <property type="evidence" value="ECO:0007669"/>
    <property type="project" value="UniProtKB-SubCell"/>
</dbReference>
<evidence type="ECO:0000256" key="1">
    <source>
        <dbReference type="ARBA" id="ARBA00004141"/>
    </source>
</evidence>
<dbReference type="GO" id="GO:0022857">
    <property type="term" value="F:transmembrane transporter activity"/>
    <property type="evidence" value="ECO:0007669"/>
    <property type="project" value="InterPro"/>
</dbReference>
<keyword evidence="2 5" id="KW-0812">Transmembrane</keyword>
<dbReference type="InterPro" id="IPR005828">
    <property type="entry name" value="MFS_sugar_transport-like"/>
</dbReference>
<reference evidence="7 8" key="1">
    <citation type="journal article" date="2018" name="Elife">
        <title>Firefly genomes illuminate parallel origins of bioluminescence in beetles.</title>
        <authorList>
            <person name="Fallon T.R."/>
            <person name="Lower S.E."/>
            <person name="Chang C.H."/>
            <person name="Bessho-Uehara M."/>
            <person name="Martin G.J."/>
            <person name="Bewick A.J."/>
            <person name="Behringer M."/>
            <person name="Debat H.J."/>
            <person name="Wong I."/>
            <person name="Day J.C."/>
            <person name="Suvorov A."/>
            <person name="Silva C.J."/>
            <person name="Stanger-Hall K.F."/>
            <person name="Hall D.W."/>
            <person name="Schmitz R.J."/>
            <person name="Nelson D.R."/>
            <person name="Lewis S.M."/>
            <person name="Shigenobu S."/>
            <person name="Bybee S.M."/>
            <person name="Larracuente A.M."/>
            <person name="Oba Y."/>
            <person name="Weng J.K."/>
        </authorList>
    </citation>
    <scope>NUCLEOTIDE SEQUENCE [LARGE SCALE GENOMIC DNA]</scope>
    <source>
        <strain evidence="7">1611_PpyrPB1</strain>
        <tissue evidence="7">Whole body</tissue>
    </source>
</reference>
<evidence type="ECO:0000313" key="7">
    <source>
        <dbReference type="EMBL" id="KAB0794037.1"/>
    </source>
</evidence>
<evidence type="ECO:0000256" key="5">
    <source>
        <dbReference type="SAM" id="Phobius"/>
    </source>
</evidence>
<dbReference type="Pfam" id="PF00083">
    <property type="entry name" value="Sugar_tr"/>
    <property type="match status" value="1"/>
</dbReference>
<evidence type="ECO:0000256" key="3">
    <source>
        <dbReference type="ARBA" id="ARBA00022989"/>
    </source>
</evidence>
<organism evidence="7 8">
    <name type="scientific">Photinus pyralis</name>
    <name type="common">Common eastern firefly</name>
    <name type="synonym">Lampyris pyralis</name>
    <dbReference type="NCBI Taxonomy" id="7054"/>
    <lineage>
        <taxon>Eukaryota</taxon>
        <taxon>Metazoa</taxon>
        <taxon>Ecdysozoa</taxon>
        <taxon>Arthropoda</taxon>
        <taxon>Hexapoda</taxon>
        <taxon>Insecta</taxon>
        <taxon>Pterygota</taxon>
        <taxon>Neoptera</taxon>
        <taxon>Endopterygota</taxon>
        <taxon>Coleoptera</taxon>
        <taxon>Polyphaga</taxon>
        <taxon>Elateriformia</taxon>
        <taxon>Elateroidea</taxon>
        <taxon>Lampyridae</taxon>
        <taxon>Lampyrinae</taxon>
        <taxon>Photinus</taxon>
    </lineage>
</organism>
<dbReference type="PROSITE" id="PS50850">
    <property type="entry name" value="MFS"/>
    <property type="match status" value="1"/>
</dbReference>
<dbReference type="EMBL" id="VVIM01000009">
    <property type="protein sequence ID" value="KAB0794037.1"/>
    <property type="molecule type" value="Genomic_DNA"/>
</dbReference>
<feature type="domain" description="Major facilitator superfamily (MFS) profile" evidence="6">
    <location>
        <begin position="1"/>
        <end position="123"/>
    </location>
</feature>
<dbReference type="InterPro" id="IPR020846">
    <property type="entry name" value="MFS_dom"/>
</dbReference>
<protein>
    <recommendedName>
        <fullName evidence="6">Major facilitator superfamily (MFS) profile domain-containing protein</fullName>
    </recommendedName>
</protein>
<keyword evidence="3 5" id="KW-1133">Transmembrane helix</keyword>
<comment type="subcellular location">
    <subcellularLocation>
        <location evidence="1">Membrane</location>
        <topology evidence="1">Multi-pass membrane protein</topology>
    </subcellularLocation>
</comment>
<keyword evidence="4 5" id="KW-0472">Membrane</keyword>
<evidence type="ECO:0000313" key="8">
    <source>
        <dbReference type="Proteomes" id="UP000327044"/>
    </source>
</evidence>
<evidence type="ECO:0000259" key="6">
    <source>
        <dbReference type="PROSITE" id="PS50850"/>
    </source>
</evidence>
<evidence type="ECO:0000256" key="2">
    <source>
        <dbReference type="ARBA" id="ARBA00022692"/>
    </source>
</evidence>
<dbReference type="InParanoid" id="A0A5N4A9Q1"/>
<dbReference type="SUPFAM" id="SSF103473">
    <property type="entry name" value="MFS general substrate transporter"/>
    <property type="match status" value="1"/>
</dbReference>
<dbReference type="InterPro" id="IPR036259">
    <property type="entry name" value="MFS_trans_sf"/>
</dbReference>
<keyword evidence="8" id="KW-1185">Reference proteome</keyword>
<sequence length="123" mass="13541">MNIGALCGCVLLALLFDILGRKPILLLGAVLVFSSWILIGVATSVGVLAFGRVVGGLGQGISIPVSNHFSSQTDYILSSALMCTYVKYRAKRSEENWGPFLWSYLYLEMYSSLPQGHIYRTQF</sequence>
<feature type="transmembrane region" description="Helical" evidence="5">
    <location>
        <begin position="30"/>
        <end position="50"/>
    </location>
</feature>